<dbReference type="Proteomes" id="UP001160148">
    <property type="component" value="Unassembled WGS sequence"/>
</dbReference>
<keyword evidence="3" id="KW-1185">Reference proteome</keyword>
<dbReference type="InterPro" id="IPR008906">
    <property type="entry name" value="HATC_C_dom"/>
</dbReference>
<reference evidence="2 3" key="1">
    <citation type="submission" date="2023-01" db="EMBL/GenBank/DDBJ databases">
        <authorList>
            <person name="Whitehead M."/>
        </authorList>
    </citation>
    <scope>NUCLEOTIDE SEQUENCE [LARGE SCALE GENOMIC DNA]</scope>
</reference>
<dbReference type="AlphaFoldDB" id="A0AAV0WVP8"/>
<gene>
    <name evidence="2" type="ORF">MEUPH1_LOCUS15356</name>
</gene>
<dbReference type="SUPFAM" id="SSF53098">
    <property type="entry name" value="Ribonuclease H-like"/>
    <property type="match status" value="1"/>
</dbReference>
<dbReference type="InterPro" id="IPR012337">
    <property type="entry name" value="RNaseH-like_sf"/>
</dbReference>
<dbReference type="Pfam" id="PF05699">
    <property type="entry name" value="Dimer_Tnp_hAT"/>
    <property type="match status" value="1"/>
</dbReference>
<evidence type="ECO:0000313" key="2">
    <source>
        <dbReference type="EMBL" id="CAI6360010.1"/>
    </source>
</evidence>
<evidence type="ECO:0000313" key="3">
    <source>
        <dbReference type="Proteomes" id="UP001160148"/>
    </source>
</evidence>
<sequence length="89" mass="10005">MTCTANMSTVFPNLYIALKITVTLPVSTASTERSFSRLKLLKTRLRTSISQNPLENLLIISCENDIEDKDEVVKTFATKSKVLTKLHTM</sequence>
<protein>
    <recommendedName>
        <fullName evidence="1">HAT C-terminal dimerisation domain-containing protein</fullName>
    </recommendedName>
</protein>
<feature type="domain" description="HAT C-terminal dimerisation" evidence="1">
    <location>
        <begin position="8"/>
        <end position="64"/>
    </location>
</feature>
<dbReference type="PANTHER" id="PTHR45749:SF35">
    <property type="entry name" value="AC-LIKE TRANSPOSASE-RELATED"/>
    <property type="match status" value="1"/>
</dbReference>
<dbReference type="PANTHER" id="PTHR45749">
    <property type="match status" value="1"/>
</dbReference>
<organism evidence="2 3">
    <name type="scientific">Macrosiphum euphorbiae</name>
    <name type="common">potato aphid</name>
    <dbReference type="NCBI Taxonomy" id="13131"/>
    <lineage>
        <taxon>Eukaryota</taxon>
        <taxon>Metazoa</taxon>
        <taxon>Ecdysozoa</taxon>
        <taxon>Arthropoda</taxon>
        <taxon>Hexapoda</taxon>
        <taxon>Insecta</taxon>
        <taxon>Pterygota</taxon>
        <taxon>Neoptera</taxon>
        <taxon>Paraneoptera</taxon>
        <taxon>Hemiptera</taxon>
        <taxon>Sternorrhyncha</taxon>
        <taxon>Aphidomorpha</taxon>
        <taxon>Aphidoidea</taxon>
        <taxon>Aphididae</taxon>
        <taxon>Macrosiphini</taxon>
        <taxon>Macrosiphum</taxon>
    </lineage>
</organism>
<evidence type="ECO:0000259" key="1">
    <source>
        <dbReference type="Pfam" id="PF05699"/>
    </source>
</evidence>
<dbReference type="EMBL" id="CARXXK010000002">
    <property type="protein sequence ID" value="CAI6360010.1"/>
    <property type="molecule type" value="Genomic_DNA"/>
</dbReference>
<accession>A0AAV0WVP8</accession>
<proteinExistence type="predicted"/>
<dbReference type="GO" id="GO:0046983">
    <property type="term" value="F:protein dimerization activity"/>
    <property type="evidence" value="ECO:0007669"/>
    <property type="project" value="InterPro"/>
</dbReference>
<name>A0AAV0WVP8_9HEMI</name>
<comment type="caution">
    <text evidence="2">The sequence shown here is derived from an EMBL/GenBank/DDBJ whole genome shotgun (WGS) entry which is preliminary data.</text>
</comment>